<gene>
    <name evidence="2" type="primary">z213R</name>
    <name evidence="2" type="ORF">ATCV1_z213R</name>
</gene>
<proteinExistence type="predicted"/>
<feature type="transmembrane region" description="Helical" evidence="1">
    <location>
        <begin position="52"/>
        <end position="74"/>
    </location>
</feature>
<keyword evidence="1" id="KW-1133">Transmembrane helix</keyword>
<protein>
    <submittedName>
        <fullName evidence="2">Uncharacterized protein z213R</fullName>
    </submittedName>
</protein>
<dbReference type="KEGG" id="vg:5470655"/>
<organism evidence="2 3">
    <name type="scientific">Chlorovirus heliozoae</name>
    <dbReference type="NCBI Taxonomy" id="322019"/>
    <lineage>
        <taxon>Viruses</taxon>
        <taxon>Varidnaviria</taxon>
        <taxon>Bamfordvirae</taxon>
        <taxon>Nucleocytoviricota</taxon>
        <taxon>Megaviricetes</taxon>
        <taxon>Algavirales</taxon>
        <taxon>Phycodnaviridae</taxon>
        <taxon>Chlorovirus</taxon>
    </lineage>
</organism>
<dbReference type="EMBL" id="EF101928">
    <property type="protein sequence ID" value="ABT16347.1"/>
    <property type="molecule type" value="Genomic_DNA"/>
</dbReference>
<dbReference type="Proteomes" id="UP000202420">
    <property type="component" value="Segment"/>
</dbReference>
<sequence length="76" mass="8461">MLLYSEMMSTMTWFRRRQPRRPRTSSTIASTGENSASSLKALKGPFANRARAFSPMFAVSAVLALVDISSYTILNL</sequence>
<dbReference type="RefSeq" id="YP_001426694.1">
    <property type="nucleotide sequence ID" value="NC_008724.1"/>
</dbReference>
<keyword evidence="1" id="KW-0812">Transmembrane</keyword>
<name>A7K8H3_9PHYC</name>
<evidence type="ECO:0000256" key="1">
    <source>
        <dbReference type="SAM" id="Phobius"/>
    </source>
</evidence>
<dbReference type="GeneID" id="5470655"/>
<reference evidence="2 3" key="1">
    <citation type="submission" date="2006-09" db="EMBL/GenBank/DDBJ databases">
        <title>Sequence and annotation of the 288-kb ATCV-1 virus that infects an endosymbiotic Chlorella strain of the heliozoon Acanthocystis turfacea.</title>
        <authorList>
            <person name="Fitzgerald L.A."/>
            <person name="Graves M.V."/>
            <person name="Li X."/>
            <person name="Pfitzner A.J.P."/>
            <person name="Hartigan J."/>
            <person name="Van Etten J.L."/>
        </authorList>
    </citation>
    <scope>NUCLEOTIDE SEQUENCE [LARGE SCALE GENOMIC DNA]</scope>
    <source>
        <strain evidence="2 3">ATCV-1</strain>
    </source>
</reference>
<keyword evidence="3" id="KW-1185">Reference proteome</keyword>
<evidence type="ECO:0000313" key="2">
    <source>
        <dbReference type="EMBL" id="ABT16347.1"/>
    </source>
</evidence>
<evidence type="ECO:0000313" key="3">
    <source>
        <dbReference type="Proteomes" id="UP000202420"/>
    </source>
</evidence>
<keyword evidence="1" id="KW-0472">Membrane</keyword>
<accession>A7K8H3</accession>